<protein>
    <recommendedName>
        <fullName evidence="4">RNase H type-1 domain-containing protein</fullName>
    </recommendedName>
</protein>
<name>A0AAF0URH1_SOLVR</name>
<dbReference type="Proteomes" id="UP001234989">
    <property type="component" value="Chromosome 10"/>
</dbReference>
<evidence type="ECO:0000313" key="3">
    <source>
        <dbReference type="Proteomes" id="UP001234989"/>
    </source>
</evidence>
<dbReference type="PANTHER" id="PTHR47723">
    <property type="entry name" value="OS05G0353850 PROTEIN"/>
    <property type="match status" value="1"/>
</dbReference>
<dbReference type="Gene3D" id="3.30.420.10">
    <property type="entry name" value="Ribonuclease H-like superfamily/Ribonuclease H"/>
    <property type="match status" value="2"/>
</dbReference>
<dbReference type="InterPro" id="IPR012337">
    <property type="entry name" value="RNaseH-like_sf"/>
</dbReference>
<gene>
    <name evidence="2" type="ORF">MTR67_044034</name>
</gene>
<dbReference type="SUPFAM" id="SSF53098">
    <property type="entry name" value="Ribonuclease H-like"/>
    <property type="match status" value="2"/>
</dbReference>
<dbReference type="PANTHER" id="PTHR47723:SF7">
    <property type="entry name" value="RNASE H FAMILY PROTEIN"/>
    <property type="match status" value="1"/>
</dbReference>
<organism evidence="2 3">
    <name type="scientific">Solanum verrucosum</name>
    <dbReference type="NCBI Taxonomy" id="315347"/>
    <lineage>
        <taxon>Eukaryota</taxon>
        <taxon>Viridiplantae</taxon>
        <taxon>Streptophyta</taxon>
        <taxon>Embryophyta</taxon>
        <taxon>Tracheophyta</taxon>
        <taxon>Spermatophyta</taxon>
        <taxon>Magnoliopsida</taxon>
        <taxon>eudicotyledons</taxon>
        <taxon>Gunneridae</taxon>
        <taxon>Pentapetalae</taxon>
        <taxon>asterids</taxon>
        <taxon>lamiids</taxon>
        <taxon>Solanales</taxon>
        <taxon>Solanaceae</taxon>
        <taxon>Solanoideae</taxon>
        <taxon>Solaneae</taxon>
        <taxon>Solanum</taxon>
    </lineage>
</organism>
<reference evidence="2" key="1">
    <citation type="submission" date="2023-08" db="EMBL/GenBank/DDBJ databases">
        <title>A de novo genome assembly of Solanum verrucosum Schlechtendal, a Mexican diploid species geographically isolated from the other diploid A-genome species in potato relatives.</title>
        <authorList>
            <person name="Hosaka K."/>
        </authorList>
    </citation>
    <scope>NUCLEOTIDE SEQUENCE</scope>
    <source>
        <tissue evidence="2">Young leaves</tissue>
    </source>
</reference>
<dbReference type="AlphaFoldDB" id="A0AAF0URH1"/>
<keyword evidence="3" id="KW-1185">Reference proteome</keyword>
<evidence type="ECO:0008006" key="4">
    <source>
        <dbReference type="Google" id="ProtNLM"/>
    </source>
</evidence>
<dbReference type="InterPro" id="IPR036397">
    <property type="entry name" value="RNaseH_sf"/>
</dbReference>
<evidence type="ECO:0000256" key="1">
    <source>
        <dbReference type="SAM" id="MobiDB-lite"/>
    </source>
</evidence>
<dbReference type="InterPro" id="IPR044730">
    <property type="entry name" value="RNase_H-like_dom_plant"/>
</dbReference>
<accession>A0AAF0URH1</accession>
<dbReference type="CDD" id="cd06222">
    <property type="entry name" value="RNase_H_like"/>
    <property type="match status" value="1"/>
</dbReference>
<sequence>MFMRALTLFIRSYVFRAAREQASFQSIMSTTKEEDIIVLMEFGEPKRAHSSGQFSCTSSGGRGSHRGSSSFHQSGRGRGRAHFGRGDRTSGRGTLAMQGGGRGSTQTTELVECIEKCKQELRVTLVMWKTPPCNRYKFNTDGSVLQNPGKIGGEGILRDDQGVIVYAFAVPLGEGTNNQAEVQAACYGLNWLSVSTSDLKAYLRECLFHLKNVQVERKIQVLEDMLQAYVIDFGASWDRHLTSVEFAYNNNYHSSMQMAPPFYGVV</sequence>
<proteinExistence type="predicted"/>
<feature type="region of interest" description="Disordered" evidence="1">
    <location>
        <begin position="48"/>
        <end position="104"/>
    </location>
</feature>
<dbReference type="EMBL" id="CP133621">
    <property type="protein sequence ID" value="WMV50649.1"/>
    <property type="molecule type" value="Genomic_DNA"/>
</dbReference>
<evidence type="ECO:0000313" key="2">
    <source>
        <dbReference type="EMBL" id="WMV50649.1"/>
    </source>
</evidence>
<dbReference type="GO" id="GO:0003676">
    <property type="term" value="F:nucleic acid binding"/>
    <property type="evidence" value="ECO:0007669"/>
    <property type="project" value="InterPro"/>
</dbReference>
<dbReference type="InterPro" id="IPR053151">
    <property type="entry name" value="RNase_H-like"/>
</dbReference>